<evidence type="ECO:0000256" key="6">
    <source>
        <dbReference type="ARBA" id="ARBA00023136"/>
    </source>
</evidence>
<dbReference type="InterPro" id="IPR035906">
    <property type="entry name" value="MetI-like_sf"/>
</dbReference>
<evidence type="ECO:0000256" key="2">
    <source>
        <dbReference type="ARBA" id="ARBA00022448"/>
    </source>
</evidence>
<comment type="similarity">
    <text evidence="7">Belongs to the binding-protein-dependent transport system permease family.</text>
</comment>
<accession>A0ABQ0S3J3</accession>
<dbReference type="InterPro" id="IPR000515">
    <property type="entry name" value="MetI-like"/>
</dbReference>
<keyword evidence="5 7" id="KW-1133">Transmembrane helix</keyword>
<name>A0ABQ0S3J3_9PSEU</name>
<feature type="transmembrane region" description="Helical" evidence="7">
    <location>
        <begin position="111"/>
        <end position="134"/>
    </location>
</feature>
<feature type="transmembrane region" description="Helical" evidence="7">
    <location>
        <begin position="278"/>
        <end position="299"/>
    </location>
</feature>
<dbReference type="SUPFAM" id="SSF161098">
    <property type="entry name" value="MetI-like"/>
    <property type="match status" value="1"/>
</dbReference>
<keyword evidence="11" id="KW-1185">Reference proteome</keyword>
<evidence type="ECO:0000313" key="11">
    <source>
        <dbReference type="Proteomes" id="UP000320693"/>
    </source>
</evidence>
<evidence type="ECO:0000256" key="4">
    <source>
        <dbReference type="ARBA" id="ARBA00022692"/>
    </source>
</evidence>
<dbReference type="InterPro" id="IPR050366">
    <property type="entry name" value="BP-dependent_transpt_permease"/>
</dbReference>
<feature type="domain" description="ABC transmembrane type-1" evidence="9">
    <location>
        <begin position="107"/>
        <end position="296"/>
    </location>
</feature>
<evidence type="ECO:0000313" key="10">
    <source>
        <dbReference type="EMBL" id="GEC27462.1"/>
    </source>
</evidence>
<organism evidence="10 11">
    <name type="scientific">Pseudonocardia saturnea</name>
    <dbReference type="NCBI Taxonomy" id="33909"/>
    <lineage>
        <taxon>Bacteria</taxon>
        <taxon>Bacillati</taxon>
        <taxon>Actinomycetota</taxon>
        <taxon>Actinomycetes</taxon>
        <taxon>Pseudonocardiales</taxon>
        <taxon>Pseudonocardiaceae</taxon>
        <taxon>Pseudonocardia</taxon>
    </lineage>
</organism>
<keyword evidence="6 7" id="KW-0472">Membrane</keyword>
<sequence>MNPPPEPRTMEPAGQPAARVDPAATPPPRSPRRRNRVLRAVVGRPASAASVGVVALLVVLAIIGPLVAPHDPDAQNLANRFADPSWTHLFGTDDFGRDVLSRIITASRITIIAPLISVGIAVAIGLPLGLLAAIRGGWVDAVTGRLADTVLALPALVGALAIVAVLGPGLVNTMIAVGIIFTPTMFRIVRGAALAVTEETFVQSATAIGSSQRRILAVHVLPNIAAPVMVQVTILMGVALLVEASLSFLGLGVQPPDASWGSMLKAAYASQFDAPYAVIPPGVAMVLTVLSFNTIGDAIRDAVGIRRRM</sequence>
<evidence type="ECO:0000256" key="8">
    <source>
        <dbReference type="SAM" id="MobiDB-lite"/>
    </source>
</evidence>
<dbReference type="CDD" id="cd06261">
    <property type="entry name" value="TM_PBP2"/>
    <property type="match status" value="1"/>
</dbReference>
<comment type="caution">
    <text evidence="10">The sequence shown here is derived from an EMBL/GenBank/DDBJ whole genome shotgun (WGS) entry which is preliminary data.</text>
</comment>
<keyword evidence="2 7" id="KW-0813">Transport</keyword>
<evidence type="ECO:0000256" key="3">
    <source>
        <dbReference type="ARBA" id="ARBA00022475"/>
    </source>
</evidence>
<evidence type="ECO:0000256" key="7">
    <source>
        <dbReference type="RuleBase" id="RU363032"/>
    </source>
</evidence>
<keyword evidence="3" id="KW-1003">Cell membrane</keyword>
<evidence type="ECO:0000256" key="1">
    <source>
        <dbReference type="ARBA" id="ARBA00004651"/>
    </source>
</evidence>
<dbReference type="Pfam" id="PF12911">
    <property type="entry name" value="OppC_N"/>
    <property type="match status" value="1"/>
</dbReference>
<keyword evidence="4 7" id="KW-0812">Transmembrane</keyword>
<dbReference type="PROSITE" id="PS50928">
    <property type="entry name" value="ABC_TM1"/>
    <property type="match status" value="1"/>
</dbReference>
<dbReference type="Proteomes" id="UP000320693">
    <property type="component" value="Unassembled WGS sequence"/>
</dbReference>
<dbReference type="RefSeq" id="WP_197719868.1">
    <property type="nucleotide sequence ID" value="NZ_BJNH01000055.1"/>
</dbReference>
<dbReference type="Pfam" id="PF00528">
    <property type="entry name" value="BPD_transp_1"/>
    <property type="match status" value="1"/>
</dbReference>
<feature type="transmembrane region" description="Helical" evidence="7">
    <location>
        <begin position="220"/>
        <end position="242"/>
    </location>
</feature>
<feature type="region of interest" description="Disordered" evidence="8">
    <location>
        <begin position="1"/>
        <end position="34"/>
    </location>
</feature>
<evidence type="ECO:0000259" key="9">
    <source>
        <dbReference type="PROSITE" id="PS50928"/>
    </source>
</evidence>
<dbReference type="PANTHER" id="PTHR43386">
    <property type="entry name" value="OLIGOPEPTIDE TRANSPORT SYSTEM PERMEASE PROTEIN APPC"/>
    <property type="match status" value="1"/>
</dbReference>
<dbReference type="Gene3D" id="1.10.3720.10">
    <property type="entry name" value="MetI-like"/>
    <property type="match status" value="1"/>
</dbReference>
<protein>
    <submittedName>
        <fullName evidence="10">ABC transporter permease</fullName>
    </submittedName>
</protein>
<dbReference type="PANTHER" id="PTHR43386:SF25">
    <property type="entry name" value="PEPTIDE ABC TRANSPORTER PERMEASE PROTEIN"/>
    <property type="match status" value="1"/>
</dbReference>
<evidence type="ECO:0000256" key="5">
    <source>
        <dbReference type="ARBA" id="ARBA00022989"/>
    </source>
</evidence>
<feature type="transmembrane region" description="Helical" evidence="7">
    <location>
        <begin position="46"/>
        <end position="68"/>
    </location>
</feature>
<proteinExistence type="inferred from homology"/>
<dbReference type="InterPro" id="IPR025966">
    <property type="entry name" value="OppC_N"/>
</dbReference>
<comment type="subcellular location">
    <subcellularLocation>
        <location evidence="1 7">Cell membrane</location>
        <topology evidence="1 7">Multi-pass membrane protein</topology>
    </subcellularLocation>
</comment>
<reference evidence="10 11" key="1">
    <citation type="submission" date="2019-06" db="EMBL/GenBank/DDBJ databases">
        <title>Whole genome shotgun sequence of Pseudonocardia saturnea NBRC 14499.</title>
        <authorList>
            <person name="Hosoyama A."/>
            <person name="Uohara A."/>
            <person name="Ohji S."/>
            <person name="Ichikawa N."/>
        </authorList>
    </citation>
    <scope>NUCLEOTIDE SEQUENCE [LARGE SCALE GENOMIC DNA]</scope>
    <source>
        <strain evidence="10 11">NBRC 14499</strain>
    </source>
</reference>
<dbReference type="EMBL" id="BJNH01000055">
    <property type="protein sequence ID" value="GEC27462.1"/>
    <property type="molecule type" value="Genomic_DNA"/>
</dbReference>
<feature type="transmembrane region" description="Helical" evidence="7">
    <location>
        <begin position="154"/>
        <end position="181"/>
    </location>
</feature>
<gene>
    <name evidence="10" type="ORF">PSA01_44910</name>
</gene>